<evidence type="ECO:0000259" key="3">
    <source>
        <dbReference type="Pfam" id="PF16656"/>
    </source>
</evidence>
<dbReference type="Gene3D" id="3.60.21.10">
    <property type="match status" value="1"/>
</dbReference>
<dbReference type="GO" id="GO:0046872">
    <property type="term" value="F:metal ion binding"/>
    <property type="evidence" value="ECO:0007669"/>
    <property type="project" value="InterPro"/>
</dbReference>
<dbReference type="Pfam" id="PF16656">
    <property type="entry name" value="Pur_ac_phosph_N"/>
    <property type="match status" value="1"/>
</dbReference>
<evidence type="ECO:0000259" key="2">
    <source>
        <dbReference type="Pfam" id="PF00149"/>
    </source>
</evidence>
<dbReference type="InterPro" id="IPR004843">
    <property type="entry name" value="Calcineurin-like_PHP"/>
</dbReference>
<keyword evidence="5" id="KW-1185">Reference proteome</keyword>
<evidence type="ECO:0000313" key="5">
    <source>
        <dbReference type="Proteomes" id="UP000609064"/>
    </source>
</evidence>
<dbReference type="NCBIfam" id="NF045639">
    <property type="entry name" value="GCX_COOH"/>
    <property type="match status" value="1"/>
</dbReference>
<dbReference type="InterPro" id="IPR029052">
    <property type="entry name" value="Metallo-depent_PP-like"/>
</dbReference>
<dbReference type="Proteomes" id="UP000609064">
    <property type="component" value="Unassembled WGS sequence"/>
</dbReference>
<dbReference type="PANTHER" id="PTHR22953">
    <property type="entry name" value="ACID PHOSPHATASE RELATED"/>
    <property type="match status" value="1"/>
</dbReference>
<name>A0A916Z819_9BACT</name>
<evidence type="ECO:0000313" key="4">
    <source>
        <dbReference type="EMBL" id="GGD80839.1"/>
    </source>
</evidence>
<keyword evidence="1" id="KW-0732">Signal</keyword>
<dbReference type="InterPro" id="IPR008963">
    <property type="entry name" value="Purple_acid_Pase-like_N"/>
</dbReference>
<gene>
    <name evidence="4" type="ORF">GCM10011514_51200</name>
</gene>
<comment type="caution">
    <text evidence="4">The sequence shown here is derived from an EMBL/GenBank/DDBJ whole genome shotgun (WGS) entry which is preliminary data.</text>
</comment>
<dbReference type="Gene3D" id="2.60.120.260">
    <property type="entry name" value="Galactose-binding domain-like"/>
    <property type="match status" value="1"/>
</dbReference>
<evidence type="ECO:0008006" key="6">
    <source>
        <dbReference type="Google" id="ProtNLM"/>
    </source>
</evidence>
<feature type="domain" description="Purple acid phosphatase N-terminal" evidence="3">
    <location>
        <begin position="179"/>
        <end position="245"/>
    </location>
</feature>
<protein>
    <recommendedName>
        <fullName evidence="6">Metallophosphoesterase</fullName>
    </recommendedName>
</protein>
<dbReference type="EMBL" id="BMKK01000017">
    <property type="protein sequence ID" value="GGD80839.1"/>
    <property type="molecule type" value="Genomic_DNA"/>
</dbReference>
<dbReference type="InterPro" id="IPR039331">
    <property type="entry name" value="PAPs-like"/>
</dbReference>
<evidence type="ECO:0000256" key="1">
    <source>
        <dbReference type="ARBA" id="ARBA00022729"/>
    </source>
</evidence>
<dbReference type="SUPFAM" id="SSF49363">
    <property type="entry name" value="Purple acid phosphatase, N-terminal domain"/>
    <property type="match status" value="1"/>
</dbReference>
<dbReference type="Pfam" id="PF00149">
    <property type="entry name" value="Metallophos"/>
    <property type="match status" value="1"/>
</dbReference>
<proteinExistence type="predicted"/>
<feature type="domain" description="Calcineurin-like phosphoesterase" evidence="2">
    <location>
        <begin position="268"/>
        <end position="479"/>
    </location>
</feature>
<reference evidence="4" key="2">
    <citation type="submission" date="2020-09" db="EMBL/GenBank/DDBJ databases">
        <authorList>
            <person name="Sun Q."/>
            <person name="Zhou Y."/>
        </authorList>
    </citation>
    <scope>NUCLEOTIDE SEQUENCE</scope>
    <source>
        <strain evidence="4">CGMCC 1.15958</strain>
    </source>
</reference>
<sequence length="741" mass="81195">MSVFAQTPVISSGQSWKYLDNGTDQGTVWRGVGFNDASWASGPSQLGYGDGDEATVVGYGGNASNKYITTYFRKTVSISSLSTSYLLRIKRDDGVAVYVNGVEVFRDNLAASPNYQTLATNATDDGNTWLETSISASNFQVGNNVVAVEIHQTAITSSDISFDCELLTSSYTVSRGPYLQMGTSNSMQIRWRTNVASTTKVSYGTSAANLGSSVSDATLTTEHIVNLSGLSPNTQYYYSIGTTTEVLQGTAQNYFLTAPVIGTEKKTRVWVTGDCGTGTTTQTAVKNKFLEYVGNQYIDLWLLLGDNAYSSGLDSEYQTNFFQPYQNDRIMKQTVLFPTPGNHDYYATGTAQQDHITPYYSNFSLPSNAEVGGVASNHKEYYSYNYANIHFVSLDSYGTETANNYRIYDATSPQITWLKADLAANTQKWTILYWHHPPYTMGSHNSDTENELKFIRQNVVPILEQYKVDLVLCGHSHNYERSRLMKGHTGLEPSFNASIHNPTSSSGKYDGSPDSCPYIKTSSLPNTGIMYVVAGSAGWATSTQATYPHDAMYFSHTANGGSLYLEIEANRLDAKWIADDEVIRDKFTMMKDVNLKQTITQSTNLSNITLNASWIGDYTWPNGGFTSRSLVVSPINNTQYIVKDGAECLADTFLIQITTQNCQQAWNLSSAITANSLLKYEAGQSISASNLINAGADVRYKAANNVMLLPGFQAQSGVKFSASITGCTNANARTSVDKRSP</sequence>
<dbReference type="AlphaFoldDB" id="A0A916Z819"/>
<organism evidence="4 5">
    <name type="scientific">Emticicia aquatilis</name>
    <dbReference type="NCBI Taxonomy" id="1537369"/>
    <lineage>
        <taxon>Bacteria</taxon>
        <taxon>Pseudomonadati</taxon>
        <taxon>Bacteroidota</taxon>
        <taxon>Cytophagia</taxon>
        <taxon>Cytophagales</taxon>
        <taxon>Leadbetterellaceae</taxon>
        <taxon>Emticicia</taxon>
    </lineage>
</organism>
<dbReference type="InterPro" id="IPR055015">
    <property type="entry name" value="GCX_COOH"/>
</dbReference>
<dbReference type="InterPro" id="IPR015914">
    <property type="entry name" value="PAPs_N"/>
</dbReference>
<dbReference type="SUPFAM" id="SSF56300">
    <property type="entry name" value="Metallo-dependent phosphatases"/>
    <property type="match status" value="1"/>
</dbReference>
<accession>A0A916Z819</accession>
<dbReference type="GO" id="GO:0003993">
    <property type="term" value="F:acid phosphatase activity"/>
    <property type="evidence" value="ECO:0007669"/>
    <property type="project" value="InterPro"/>
</dbReference>
<dbReference type="PANTHER" id="PTHR22953:SF153">
    <property type="entry name" value="PURPLE ACID PHOSPHATASE"/>
    <property type="match status" value="1"/>
</dbReference>
<reference evidence="4" key="1">
    <citation type="journal article" date="2014" name="Int. J. Syst. Evol. Microbiol.">
        <title>Complete genome sequence of Corynebacterium casei LMG S-19264T (=DSM 44701T), isolated from a smear-ripened cheese.</title>
        <authorList>
            <consortium name="US DOE Joint Genome Institute (JGI-PGF)"/>
            <person name="Walter F."/>
            <person name="Albersmeier A."/>
            <person name="Kalinowski J."/>
            <person name="Ruckert C."/>
        </authorList>
    </citation>
    <scope>NUCLEOTIDE SEQUENCE</scope>
    <source>
        <strain evidence="4">CGMCC 1.15958</strain>
    </source>
</reference>